<feature type="transmembrane region" description="Helical" evidence="1">
    <location>
        <begin position="12"/>
        <end position="30"/>
    </location>
</feature>
<name>A0ABT3WD34_9PROT</name>
<gene>
    <name evidence="2" type="ORF">NQF87_04810</name>
</gene>
<dbReference type="RefSeq" id="WP_266127278.1">
    <property type="nucleotide sequence ID" value="NZ_JANIDV010000002.1"/>
</dbReference>
<keyword evidence="1" id="KW-1133">Transmembrane helix</keyword>
<evidence type="ECO:0000313" key="3">
    <source>
        <dbReference type="Proteomes" id="UP001165633"/>
    </source>
</evidence>
<feature type="transmembrane region" description="Helical" evidence="1">
    <location>
        <begin position="36"/>
        <end position="56"/>
    </location>
</feature>
<sequence>MSSTSPSRPSSQTYIYTIALGLSFLLQLVWPALSPLMGIMRVLAIMGILVFGLLELRQLHHMSRH</sequence>
<keyword evidence="3" id="KW-1185">Reference proteome</keyword>
<proteinExistence type="predicted"/>
<comment type="caution">
    <text evidence="2">The sequence shown here is derived from an EMBL/GenBank/DDBJ whole genome shotgun (WGS) entry which is preliminary data.</text>
</comment>
<reference evidence="2" key="1">
    <citation type="submission" date="2022-07" db="EMBL/GenBank/DDBJ databases">
        <title>Bombella genomes.</title>
        <authorList>
            <person name="Harer L."/>
            <person name="Styblova S."/>
            <person name="Ehrmann M."/>
        </authorList>
    </citation>
    <scope>NUCLEOTIDE SEQUENCE</scope>
    <source>
        <strain evidence="2">TMW 2.2559</strain>
    </source>
</reference>
<organism evidence="2 3">
    <name type="scientific">Bombella dulcis</name>
    <dbReference type="NCBI Taxonomy" id="2967339"/>
    <lineage>
        <taxon>Bacteria</taxon>
        <taxon>Pseudomonadati</taxon>
        <taxon>Pseudomonadota</taxon>
        <taxon>Alphaproteobacteria</taxon>
        <taxon>Acetobacterales</taxon>
        <taxon>Acetobacteraceae</taxon>
        <taxon>Bombella</taxon>
    </lineage>
</organism>
<dbReference type="Proteomes" id="UP001165633">
    <property type="component" value="Unassembled WGS sequence"/>
</dbReference>
<dbReference type="EMBL" id="JANIDV010000002">
    <property type="protein sequence ID" value="MCX5616294.1"/>
    <property type="molecule type" value="Genomic_DNA"/>
</dbReference>
<keyword evidence="1" id="KW-0812">Transmembrane</keyword>
<keyword evidence="1" id="KW-0472">Membrane</keyword>
<evidence type="ECO:0000256" key="1">
    <source>
        <dbReference type="SAM" id="Phobius"/>
    </source>
</evidence>
<evidence type="ECO:0000313" key="2">
    <source>
        <dbReference type="EMBL" id="MCX5616294.1"/>
    </source>
</evidence>
<protein>
    <submittedName>
        <fullName evidence="2">Uncharacterized protein</fullName>
    </submittedName>
</protein>
<accession>A0ABT3WD34</accession>